<proteinExistence type="inferred from homology"/>
<dbReference type="GO" id="GO:0050661">
    <property type="term" value="F:NADP binding"/>
    <property type="evidence" value="ECO:0007669"/>
    <property type="project" value="InterPro"/>
</dbReference>
<evidence type="ECO:0000259" key="7">
    <source>
        <dbReference type="Pfam" id="PF03446"/>
    </source>
</evidence>
<reference evidence="9 10" key="1">
    <citation type="submission" date="2006-03" db="EMBL/GenBank/DDBJ databases">
        <title>Complete sequence of Shewanella denitrificans OS217.</title>
        <authorList>
            <consortium name="US DOE Joint Genome Institute"/>
            <person name="Copeland A."/>
            <person name="Lucas S."/>
            <person name="Lapidus A."/>
            <person name="Barry K."/>
            <person name="Detter J.C."/>
            <person name="Glavina del Rio T."/>
            <person name="Hammon N."/>
            <person name="Israni S."/>
            <person name="Dalin E."/>
            <person name="Tice H."/>
            <person name="Pitluck S."/>
            <person name="Brettin T."/>
            <person name="Bruce D."/>
            <person name="Han C."/>
            <person name="Tapia R."/>
            <person name="Gilna P."/>
            <person name="Kiss H."/>
            <person name="Schmutz J."/>
            <person name="Larimer F."/>
            <person name="Land M."/>
            <person name="Hauser L."/>
            <person name="Kyrpides N."/>
            <person name="Lykidis A."/>
            <person name="Richardson P."/>
        </authorList>
    </citation>
    <scope>NUCLEOTIDE SEQUENCE [LARGE SCALE GENOMIC DNA]</scope>
    <source>
        <strain evidence="10">OS217 / ATCC BAA-1090 / DSM 15013</strain>
    </source>
</reference>
<gene>
    <name evidence="9" type="ordered locus">Sden_1938</name>
</gene>
<dbReference type="InterPro" id="IPR006115">
    <property type="entry name" value="6PGDH_NADP-bd"/>
</dbReference>
<evidence type="ECO:0000259" key="8">
    <source>
        <dbReference type="Pfam" id="PF14833"/>
    </source>
</evidence>
<dbReference type="Gene3D" id="3.40.50.720">
    <property type="entry name" value="NAD(P)-binding Rossmann-like Domain"/>
    <property type="match status" value="1"/>
</dbReference>
<dbReference type="InterPro" id="IPR013328">
    <property type="entry name" value="6PGD_dom2"/>
</dbReference>
<dbReference type="Gene3D" id="1.10.1040.10">
    <property type="entry name" value="N-(1-d-carboxylethyl)-l-norvaline Dehydrogenase, domain 2"/>
    <property type="match status" value="1"/>
</dbReference>
<dbReference type="SUPFAM" id="SSF48179">
    <property type="entry name" value="6-phosphogluconate dehydrogenase C-terminal domain-like"/>
    <property type="match status" value="1"/>
</dbReference>
<dbReference type="PIRSF" id="PIRSF000103">
    <property type="entry name" value="HIBADH"/>
    <property type="match status" value="1"/>
</dbReference>
<dbReference type="GO" id="GO:0008442">
    <property type="term" value="F:3-hydroxyisobutyrate dehydrogenase activity"/>
    <property type="evidence" value="ECO:0007669"/>
    <property type="project" value="UniProtKB-EC"/>
</dbReference>
<dbReference type="SUPFAM" id="SSF51735">
    <property type="entry name" value="NAD(P)-binding Rossmann-fold domains"/>
    <property type="match status" value="1"/>
</dbReference>
<dbReference type="PROSITE" id="PS00895">
    <property type="entry name" value="3_HYDROXYISOBUT_DH"/>
    <property type="match status" value="1"/>
</dbReference>
<keyword evidence="2 6" id="KW-0101">Branched-chain amino acid catabolism</keyword>
<dbReference type="eggNOG" id="COG2084">
    <property type="taxonomic scope" value="Bacteria"/>
</dbReference>
<dbReference type="GO" id="GO:0051287">
    <property type="term" value="F:NAD binding"/>
    <property type="evidence" value="ECO:0007669"/>
    <property type="project" value="InterPro"/>
</dbReference>
<dbReference type="PANTHER" id="PTHR22981:SF7">
    <property type="entry name" value="3-HYDROXYISOBUTYRATE DEHYDROGENASE, MITOCHONDRIAL"/>
    <property type="match status" value="1"/>
</dbReference>
<keyword evidence="10" id="KW-1185">Reference proteome</keyword>
<dbReference type="EC" id="1.1.1.31" evidence="6"/>
<evidence type="ECO:0000256" key="1">
    <source>
        <dbReference type="ARBA" id="ARBA00009080"/>
    </source>
</evidence>
<evidence type="ECO:0000256" key="5">
    <source>
        <dbReference type="PIRSR" id="PIRSR000103-1"/>
    </source>
</evidence>
<dbReference type="InterPro" id="IPR029154">
    <property type="entry name" value="HIBADH-like_NADP-bd"/>
</dbReference>
<feature type="domain" description="3-hydroxyisobutyrate dehydrogenase-like NAD-binding" evidence="8">
    <location>
        <begin position="174"/>
        <end position="298"/>
    </location>
</feature>
<evidence type="ECO:0000256" key="3">
    <source>
        <dbReference type="ARBA" id="ARBA00023002"/>
    </source>
</evidence>
<dbReference type="Pfam" id="PF14833">
    <property type="entry name" value="NAD_binding_11"/>
    <property type="match status" value="1"/>
</dbReference>
<keyword evidence="4 6" id="KW-0520">NAD</keyword>
<evidence type="ECO:0000256" key="4">
    <source>
        <dbReference type="ARBA" id="ARBA00023027"/>
    </source>
</evidence>
<evidence type="ECO:0000313" key="9">
    <source>
        <dbReference type="EMBL" id="ABE55221.1"/>
    </source>
</evidence>
<dbReference type="Pfam" id="PF03446">
    <property type="entry name" value="NAD_binding_2"/>
    <property type="match status" value="1"/>
</dbReference>
<evidence type="ECO:0000256" key="2">
    <source>
        <dbReference type="ARBA" id="ARBA00022456"/>
    </source>
</evidence>
<dbReference type="FunFam" id="1.10.1040.10:FF:000006">
    <property type="entry name" value="3-hydroxyisobutyrate dehydrogenase"/>
    <property type="match status" value="1"/>
</dbReference>
<keyword evidence="3 6" id="KW-0560">Oxidoreductase</keyword>
<protein>
    <recommendedName>
        <fullName evidence="6">3-hydroxyisobutyrate dehydrogenase</fullName>
        <shortName evidence="6">HIBADH</shortName>
        <ecNumber evidence="6">1.1.1.31</ecNumber>
    </recommendedName>
</protein>
<name>Q12MV5_SHEDO</name>
<dbReference type="GO" id="GO:0006574">
    <property type="term" value="P:L-valine catabolic process"/>
    <property type="evidence" value="ECO:0007669"/>
    <property type="project" value="UniProtKB-UniPathway"/>
</dbReference>
<feature type="active site" evidence="5">
    <location>
        <position position="180"/>
    </location>
</feature>
<sequence length="306" mass="31381">MTQTITQVAFIGLGNMGGPMAANLVKAGLKVTVFDLMPQAVAELVKLGANSAASANEAAANADVVITMLPAGKHVRGLYLGNAQADQQGLLDVVASHCLLIDSSTIDAASAQLVGQAAKAKGLEFIDAPVSGGTAGAAAGSLTFICGGSDKAYAMAQEVLGIMGGNIFHAGDVGAGQIAKICNNMLLSVLMVGTSESLQMGIDNGLDPKVLSDIMKVSSGGNWTLEKYNPCPNVMDNVPSSKAYQGGFMVDLMVKDLGLSQEAALASNSSTPMGALARSLYVNHARQGHGKLDFSSIFEQFANKNK</sequence>
<evidence type="ECO:0000256" key="6">
    <source>
        <dbReference type="RuleBase" id="RU910714"/>
    </source>
</evidence>
<evidence type="ECO:0000313" key="10">
    <source>
        <dbReference type="Proteomes" id="UP000001982"/>
    </source>
</evidence>
<dbReference type="EMBL" id="CP000302">
    <property type="protein sequence ID" value="ABE55221.1"/>
    <property type="molecule type" value="Genomic_DNA"/>
</dbReference>
<dbReference type="InterPro" id="IPR036291">
    <property type="entry name" value="NAD(P)-bd_dom_sf"/>
</dbReference>
<dbReference type="STRING" id="318161.Sden_1938"/>
<dbReference type="HOGENOM" id="CLU_035117_6_0_6"/>
<dbReference type="InterPro" id="IPR008927">
    <property type="entry name" value="6-PGluconate_DH-like_C_sf"/>
</dbReference>
<dbReference type="AlphaFoldDB" id="Q12MV5"/>
<organism evidence="9 10">
    <name type="scientific">Shewanella denitrificans (strain OS217 / ATCC BAA-1090 / DSM 15013)</name>
    <dbReference type="NCBI Taxonomy" id="318161"/>
    <lineage>
        <taxon>Bacteria</taxon>
        <taxon>Pseudomonadati</taxon>
        <taxon>Pseudomonadota</taxon>
        <taxon>Gammaproteobacteria</taxon>
        <taxon>Alteromonadales</taxon>
        <taxon>Shewanellaceae</taxon>
        <taxon>Shewanella</taxon>
    </lineage>
</organism>
<dbReference type="NCBIfam" id="TIGR01692">
    <property type="entry name" value="HIBADH"/>
    <property type="match status" value="1"/>
</dbReference>
<dbReference type="PANTHER" id="PTHR22981">
    <property type="entry name" value="3-HYDROXYISOBUTYRATE DEHYDROGENASE-RELATED"/>
    <property type="match status" value="1"/>
</dbReference>
<comment type="pathway">
    <text evidence="6">Amino-acid degradation; L-valine degradation.</text>
</comment>
<feature type="domain" description="6-phosphogluconate dehydrogenase NADP-binding" evidence="7">
    <location>
        <begin position="7"/>
        <end position="171"/>
    </location>
</feature>
<comment type="catalytic activity">
    <reaction evidence="6">
        <text>3-hydroxy-2-methylpropanoate + NAD(+) = 2-methyl-3-oxopropanoate + NADH + H(+)</text>
        <dbReference type="Rhea" id="RHEA:17681"/>
        <dbReference type="ChEBI" id="CHEBI:11805"/>
        <dbReference type="ChEBI" id="CHEBI:15378"/>
        <dbReference type="ChEBI" id="CHEBI:57540"/>
        <dbReference type="ChEBI" id="CHEBI:57700"/>
        <dbReference type="ChEBI" id="CHEBI:57945"/>
        <dbReference type="EC" id="1.1.1.31"/>
    </reaction>
</comment>
<comment type="similarity">
    <text evidence="1 6">Belongs to the HIBADH-related family.</text>
</comment>
<dbReference type="KEGG" id="sdn:Sden_1938"/>
<dbReference type="InterPro" id="IPR011548">
    <property type="entry name" value="HIBADH"/>
</dbReference>
<dbReference type="InterPro" id="IPR015815">
    <property type="entry name" value="HIBADH-related"/>
</dbReference>
<dbReference type="InterPro" id="IPR002204">
    <property type="entry name" value="3-OH-isobutyrate_DH-rel_CS"/>
</dbReference>
<dbReference type="Proteomes" id="UP000001982">
    <property type="component" value="Chromosome"/>
</dbReference>
<accession>Q12MV5</accession>
<dbReference type="UniPathway" id="UPA00362"/>